<evidence type="ECO:0000313" key="1">
    <source>
        <dbReference type="EMBL" id="SVE12613.1"/>
    </source>
</evidence>
<proteinExistence type="predicted"/>
<organism evidence="1">
    <name type="scientific">marine metagenome</name>
    <dbReference type="NCBI Taxonomy" id="408172"/>
    <lineage>
        <taxon>unclassified sequences</taxon>
        <taxon>metagenomes</taxon>
        <taxon>ecological metagenomes</taxon>
    </lineage>
</organism>
<feature type="non-terminal residue" evidence="1">
    <location>
        <position position="25"/>
    </location>
</feature>
<reference evidence="1" key="1">
    <citation type="submission" date="2018-05" db="EMBL/GenBank/DDBJ databases">
        <authorList>
            <person name="Lanie J.A."/>
            <person name="Ng W.-L."/>
            <person name="Kazmierczak K.M."/>
            <person name="Andrzejewski T.M."/>
            <person name="Davidsen T.M."/>
            <person name="Wayne K.J."/>
            <person name="Tettelin H."/>
            <person name="Glass J.I."/>
            <person name="Rusch D."/>
            <person name="Podicherti R."/>
            <person name="Tsui H.-C.T."/>
            <person name="Winkler M.E."/>
        </authorList>
    </citation>
    <scope>NUCLEOTIDE SEQUENCE</scope>
</reference>
<sequence>MAADICVVAANLSKMSVSIFFESMV</sequence>
<dbReference type="AlphaFoldDB" id="A0A383AYF6"/>
<protein>
    <submittedName>
        <fullName evidence="1">Uncharacterized protein</fullName>
    </submittedName>
</protein>
<accession>A0A383AYF6</accession>
<dbReference type="EMBL" id="UINC01195853">
    <property type="protein sequence ID" value="SVE12613.1"/>
    <property type="molecule type" value="Genomic_DNA"/>
</dbReference>
<gene>
    <name evidence="1" type="ORF">METZ01_LOCUS465467</name>
</gene>
<name>A0A383AYF6_9ZZZZ</name>